<evidence type="ECO:0000256" key="10">
    <source>
        <dbReference type="ARBA" id="ARBA00022679"/>
    </source>
</evidence>
<evidence type="ECO:0000256" key="1">
    <source>
        <dbReference type="ARBA" id="ARBA00001957"/>
    </source>
</evidence>
<dbReference type="InterPro" id="IPR018201">
    <property type="entry name" value="Ketoacyl_synth_AS"/>
</dbReference>
<dbReference type="GO" id="GO:0071770">
    <property type="term" value="P:DIM/DIP cell wall layer assembly"/>
    <property type="evidence" value="ECO:0007669"/>
    <property type="project" value="TreeGrafter"/>
</dbReference>
<dbReference type="Pfam" id="PF00668">
    <property type="entry name" value="Condensation"/>
    <property type="match status" value="1"/>
</dbReference>
<feature type="compositionally biased region" description="Polar residues" evidence="17">
    <location>
        <begin position="1746"/>
        <end position="1764"/>
    </location>
</feature>
<dbReference type="Pfam" id="PF00501">
    <property type="entry name" value="AMP-binding"/>
    <property type="match status" value="2"/>
</dbReference>
<feature type="region of interest" description="Disordered" evidence="17">
    <location>
        <begin position="6945"/>
        <end position="6982"/>
    </location>
</feature>
<dbReference type="PROSITE" id="PS00606">
    <property type="entry name" value="KS3_1"/>
    <property type="match status" value="1"/>
</dbReference>
<feature type="domain" description="Carrier" evidence="18">
    <location>
        <begin position="3692"/>
        <end position="3778"/>
    </location>
</feature>
<evidence type="ECO:0000256" key="16">
    <source>
        <dbReference type="PROSITE-ProRule" id="PRU01363"/>
    </source>
</evidence>
<feature type="active site" description="Proton donor; for dehydratase activity" evidence="16">
    <location>
        <position position="6303"/>
    </location>
</feature>
<feature type="region of interest" description="Disordered" evidence="17">
    <location>
        <begin position="7664"/>
        <end position="7697"/>
    </location>
</feature>
<dbReference type="InterPro" id="IPR020806">
    <property type="entry name" value="PKS_PP-bd"/>
</dbReference>
<dbReference type="InterPro" id="IPR016039">
    <property type="entry name" value="Thiolase-like"/>
</dbReference>
<dbReference type="InterPro" id="IPR020841">
    <property type="entry name" value="PKS_Beta-ketoAc_synthase_dom"/>
</dbReference>
<feature type="domain" description="Ketosynthase family 3 (KS3)" evidence="19">
    <location>
        <begin position="1786"/>
        <end position="2215"/>
    </location>
</feature>
<feature type="domain" description="PKS/mFAS DH" evidence="20">
    <location>
        <begin position="6101"/>
        <end position="6392"/>
    </location>
</feature>
<evidence type="ECO:0000256" key="17">
    <source>
        <dbReference type="SAM" id="MobiDB-lite"/>
    </source>
</evidence>
<keyword evidence="6" id="KW-0596">Phosphopantetheine</keyword>
<dbReference type="Gene3D" id="3.30.300.30">
    <property type="match status" value="2"/>
</dbReference>
<proteinExistence type="inferred from homology"/>
<keyword evidence="7" id="KW-0963">Cytoplasm</keyword>
<feature type="domain" description="Ketosynthase family 3 (KS3)" evidence="19">
    <location>
        <begin position="5469"/>
        <end position="5906"/>
    </location>
</feature>
<feature type="domain" description="Carrier" evidence="18">
    <location>
        <begin position="5338"/>
        <end position="5415"/>
    </location>
</feature>
<reference evidence="21" key="1">
    <citation type="submission" date="2023-04" db="EMBL/GenBank/DDBJ databases">
        <title>Uncovering the Secrets of Slow-Growing Bacteria in Tropical Savanna Soil through Cultivation and Genomic Analysis.</title>
        <authorList>
            <person name="Goncalves O.S."/>
            <person name="Santana M.F."/>
        </authorList>
    </citation>
    <scope>NUCLEOTIDE SEQUENCE</scope>
    <source>
        <strain evidence="21">ANTI</strain>
    </source>
</reference>
<dbReference type="InterPro" id="IPR042104">
    <property type="entry name" value="PKS_dehydratase_sf"/>
</dbReference>
<keyword evidence="12" id="KW-0521">NADP</keyword>
<evidence type="ECO:0000256" key="11">
    <source>
        <dbReference type="ARBA" id="ARBA00022737"/>
    </source>
</evidence>
<dbReference type="InterPro" id="IPR045851">
    <property type="entry name" value="AMP-bd_C_sf"/>
</dbReference>
<evidence type="ECO:0000259" key="19">
    <source>
        <dbReference type="PROSITE" id="PS52004"/>
    </source>
</evidence>
<dbReference type="SMART" id="SM00826">
    <property type="entry name" value="PKS_DH"/>
    <property type="match status" value="2"/>
</dbReference>
<dbReference type="PANTHER" id="PTHR43775">
    <property type="entry name" value="FATTY ACID SYNTHASE"/>
    <property type="match status" value="1"/>
</dbReference>
<dbReference type="Gene3D" id="3.40.50.980">
    <property type="match status" value="2"/>
</dbReference>
<feature type="domain" description="Carrier" evidence="18">
    <location>
        <begin position="7705"/>
        <end position="7782"/>
    </location>
</feature>
<evidence type="ECO:0000256" key="8">
    <source>
        <dbReference type="ARBA" id="ARBA00022553"/>
    </source>
</evidence>
<feature type="domain" description="Carrier" evidence="18">
    <location>
        <begin position="1667"/>
        <end position="1742"/>
    </location>
</feature>
<dbReference type="InterPro" id="IPR023213">
    <property type="entry name" value="CAT-like_dom_sf"/>
</dbReference>
<dbReference type="Gene3D" id="3.30.559.10">
    <property type="entry name" value="Chloramphenicol acetyltransferase-like domain"/>
    <property type="match status" value="1"/>
</dbReference>
<feature type="active site" description="Proton acceptor; for dehydratase activity" evidence="16">
    <location>
        <position position="6130"/>
    </location>
</feature>
<dbReference type="CDD" id="cd00833">
    <property type="entry name" value="PKS"/>
    <property type="match status" value="5"/>
</dbReference>
<dbReference type="InterPro" id="IPR020807">
    <property type="entry name" value="PKS_DH"/>
</dbReference>
<dbReference type="Gene3D" id="3.40.50.12780">
    <property type="entry name" value="N-terminal domain of ligase-like"/>
    <property type="match status" value="1"/>
</dbReference>
<evidence type="ECO:0000259" key="20">
    <source>
        <dbReference type="PROSITE" id="PS52019"/>
    </source>
</evidence>
<dbReference type="InterPro" id="IPR050091">
    <property type="entry name" value="PKS_NRPS_Biosynth_Enz"/>
</dbReference>
<feature type="domain" description="Carrier" evidence="18">
    <location>
        <begin position="6852"/>
        <end position="6925"/>
    </location>
</feature>
<dbReference type="InterPro" id="IPR000873">
    <property type="entry name" value="AMP-dep_synth/lig_dom"/>
</dbReference>
<evidence type="ECO:0000313" key="22">
    <source>
        <dbReference type="Proteomes" id="UP001229409"/>
    </source>
</evidence>
<name>A0AAP3ZVM3_PAEPO</name>
<dbReference type="InterPro" id="IPR049551">
    <property type="entry name" value="PKS_DH_C"/>
</dbReference>
<dbReference type="InterPro" id="IPR049552">
    <property type="entry name" value="PKS_DH_N"/>
</dbReference>
<dbReference type="GO" id="GO:0031177">
    <property type="term" value="F:phosphopantetheine binding"/>
    <property type="evidence" value="ECO:0007669"/>
    <property type="project" value="InterPro"/>
</dbReference>
<dbReference type="InterPro" id="IPR042099">
    <property type="entry name" value="ANL_N_sf"/>
</dbReference>
<comment type="pathway">
    <text evidence="4">Antibiotic biosynthesis; bacillaene biosynthesis.</text>
</comment>
<dbReference type="Gene3D" id="3.10.129.110">
    <property type="entry name" value="Polyketide synthase dehydratase"/>
    <property type="match status" value="2"/>
</dbReference>
<dbReference type="CDD" id="cd08953">
    <property type="entry name" value="KR_2_SDR_x"/>
    <property type="match status" value="3"/>
</dbReference>
<evidence type="ECO:0000256" key="6">
    <source>
        <dbReference type="ARBA" id="ARBA00022450"/>
    </source>
</evidence>
<dbReference type="SMART" id="SM00825">
    <property type="entry name" value="PKS_KS"/>
    <property type="match status" value="5"/>
</dbReference>
<dbReference type="Pfam" id="PF22336">
    <property type="entry name" value="RhiE-like_linker"/>
    <property type="match status" value="5"/>
</dbReference>
<dbReference type="InterPro" id="IPR057326">
    <property type="entry name" value="KR_dom"/>
</dbReference>
<dbReference type="EMBL" id="JARVWT010000002">
    <property type="protein sequence ID" value="MDH2330532.1"/>
    <property type="molecule type" value="Genomic_DNA"/>
</dbReference>
<dbReference type="FunFam" id="2.30.38.10:FF:000001">
    <property type="entry name" value="Non-ribosomal peptide synthetase PvdI"/>
    <property type="match status" value="1"/>
</dbReference>
<feature type="region of interest" description="N-terminal hotdog fold" evidence="16">
    <location>
        <begin position="4594"/>
        <end position="4720"/>
    </location>
</feature>
<evidence type="ECO:0000256" key="7">
    <source>
        <dbReference type="ARBA" id="ARBA00022490"/>
    </source>
</evidence>
<protein>
    <submittedName>
        <fullName evidence="21">Amino acid adenylation domain-containing protein</fullName>
    </submittedName>
</protein>
<dbReference type="InterPro" id="IPR020845">
    <property type="entry name" value="AMP-binding_CS"/>
</dbReference>
<accession>A0AAP3ZVM3</accession>
<dbReference type="Pfam" id="PF21089">
    <property type="entry name" value="PKS_DH_N"/>
    <property type="match status" value="2"/>
</dbReference>
<dbReference type="Pfam" id="PF00550">
    <property type="entry name" value="PP-binding"/>
    <property type="match status" value="8"/>
</dbReference>
<dbReference type="InterPro" id="IPR036291">
    <property type="entry name" value="NAD(P)-bd_dom_sf"/>
</dbReference>
<dbReference type="Gene3D" id="3.40.50.720">
    <property type="entry name" value="NAD(P)-binding Rossmann-like Domain"/>
    <property type="match status" value="3"/>
</dbReference>
<feature type="compositionally biased region" description="Pro residues" evidence="17">
    <location>
        <begin position="7674"/>
        <end position="7689"/>
    </location>
</feature>
<dbReference type="InterPro" id="IPR025110">
    <property type="entry name" value="AMP-bd_C"/>
</dbReference>
<dbReference type="CDD" id="cd12116">
    <property type="entry name" value="A_NRPS_Ta1_like"/>
    <property type="match status" value="1"/>
</dbReference>
<dbReference type="InterPro" id="IPR054514">
    <property type="entry name" value="RhiE-like_linker"/>
</dbReference>
<dbReference type="SUPFAM" id="SSF47336">
    <property type="entry name" value="ACP-like"/>
    <property type="match status" value="8"/>
</dbReference>
<evidence type="ECO:0000256" key="9">
    <source>
        <dbReference type="ARBA" id="ARBA00022598"/>
    </source>
</evidence>
<dbReference type="InterPro" id="IPR049900">
    <property type="entry name" value="PKS_mFAS_DH"/>
</dbReference>
<dbReference type="PROSITE" id="PS52004">
    <property type="entry name" value="KS3_2"/>
    <property type="match status" value="5"/>
</dbReference>
<feature type="region of interest" description="Disordered" evidence="17">
    <location>
        <begin position="1742"/>
        <end position="1773"/>
    </location>
</feature>
<organism evidence="21 22">
    <name type="scientific">Paenibacillus polymyxa</name>
    <name type="common">Bacillus polymyxa</name>
    <dbReference type="NCBI Taxonomy" id="1406"/>
    <lineage>
        <taxon>Bacteria</taxon>
        <taxon>Bacillati</taxon>
        <taxon>Bacillota</taxon>
        <taxon>Bacilli</taxon>
        <taxon>Bacillales</taxon>
        <taxon>Paenibacillaceae</taxon>
        <taxon>Paenibacillus</taxon>
    </lineage>
</organism>
<keyword evidence="15" id="KW-0511">Multifunctional enzyme</keyword>
<keyword evidence="14" id="KW-0045">Antibiotic biosynthesis</keyword>
<dbReference type="GO" id="GO:0004312">
    <property type="term" value="F:fatty acid synthase activity"/>
    <property type="evidence" value="ECO:0007669"/>
    <property type="project" value="TreeGrafter"/>
</dbReference>
<dbReference type="InterPro" id="IPR006162">
    <property type="entry name" value="Ppantetheine_attach_site"/>
</dbReference>
<dbReference type="Gene3D" id="3.30.559.30">
    <property type="entry name" value="Nonribosomal peptide synthetase, condensation domain"/>
    <property type="match status" value="1"/>
</dbReference>
<dbReference type="Gene3D" id="1.10.1200.10">
    <property type="entry name" value="ACP-like"/>
    <property type="match status" value="8"/>
</dbReference>
<feature type="domain" description="Ketosynthase family 3 (KS3)" evidence="19">
    <location>
        <begin position="3980"/>
        <end position="4403"/>
    </location>
</feature>
<sequence length="7828" mass="869956">MMRKHDQTWNLDIPIASFIETCRKFPEKELFTFEKEGQSPQILSGNTLLHQIQALGNILLKELVEQERALLVFPQGLEYISSMLACFYANIVAIPTPITDSEPDEKIFEKMMPIYRDSQAVCIITNTDFKAFLQTRREFNSIRILNIDEIFQEDTVDVEIEMRMPAPQDTALLMYTSGSTSLPKGVILSHSCLMNQAKAEQWRIDRNSRVVSWTPQFHAFGLHNNILVPLLNGASSIILPPESFAKNPENWIHMIDKYQATHTAAPNFAFDYCCSTLDIASIKQYSLRHLQAIICAGEPIRKETYENFIHKFRELGLQEDIFCPLLGLSELCPVASIKPGQSMRFLNLDIPSLEQRRVQYTDEKNKSKSVVSCGEIEDPTQIRIVHPERHTQCLPEEVGEIWIKSARMAEGYLNRKEETNSTFEVALSDTKEGGFFRSGDLGFIADNHIYVIGREKEVIIIRGKNHHPVDIEWTIQKNMPELTLPIAVFSSEINGQEKVIVVQEIEAPLHEQEYKRLVENILNAVSNTHQLEIYDIYLLLKGSIPKTGSGKIQRKICRNAYIKQELQALYQYRSAFSLSHSNMEETAAENHDSTINAVSLVQSKIQEYIVQFLCWELNLKHEEMNLNTNLHGYGIDSILVMKLIRGLEKSYPIKVKAREILENPTIQLLSAYLAQKVEEDKSTVQVNTEKNSLSFRRNPLSEVQKGLWLLHKMSPEMNAYNIPICLRFNTKIEIESIKRAFHIVLEQYPILKSVIEEENGIPYQKLQPTQPLHVQVEDISALEADEIIPFIRDKAKQPFVLEQDPLMRIYVMSRSEQEHFILVVIHHIIFDGSSFGMFTQSFLDAYKNVVQGKTSTVFPPAASYGDFVKWEQTMLASAEGEKYRSYWTQQLSGALPTLELPYDRSVFPAQSMEAQTYSKPLPLKWVKRVKSFAQAQYTSLSTVLLGMYTVLLNQYSGQEDIIVGMPVMVRPEQRFDNLIGYFVNMLPIRSQISETETFLDFMKKLQLTVVDGMDHASYPFPALVRELNVPRKQTSSPVFQAAFSYQNFLPTSSFQQLCKPYQDIFFVELVEEIHQEGEYELVLELQEQEEEMILNIKYRSNLFDHLTIIQMAERYIELAEALMENPAWPLEEHSLLLPEEKDIILNDWNATGTSYPDKCFPELFAKQARKTPEAIAVVYEKESLTYGELKEKSTLLALYLQKHGVTPDTLVGICMERSLDMVIGLLGILMAGGAYVPLDPEYPEDRLEYMLQDSNVSLVITQSGLLEKVSRLEGNNVSCIVLDKDWDHLKSDVKGRKTIKREVQPHHLAYVIYTSGSTGKPKGVMIPHKALTNFLISMGEQPGLTEQDKLLAVTTYCFDIAGLELYLPLIKGAQCYICSSKNIKDAERLKREIQRIKPTIMQATPVTWTLLFQAGWKNEENMKVLCGGEALSETLKSYFVHNSCDAWNMFGPTETTIWSAIQKIDADKPISIGKPIANTQIYILDKHLRPVPVGLPGELFISGSGLARGYWNQPELTAEKFIDNPFNPETKLYRTGDLCRWLSDGSIEYVGRMDYQVKIRGFRIELSEVEGQVRTYPGIDDCVVIAKEQEGNKQLIAYCLLNNSESGKPPLDPKEVRNYLKTFLPFYMIPAFFIELDKLPLTPNGKIDRKELMNRRIELATTRKIHLPQSDVEHQVLAVWKKLLNVDDLSTDDAFFDVGGNSFSAAEMIGRVKELLECDISVTALFKYPTVKELSAYITETRSENVDSQTEQSHTPEQTDTAENTALPKMVSGEDDLKPPYPDYFEDSLAIIGISCHFPGAKNHAEFWSNLRAGVESVRFFSEEELVGLGLEKEIVGNRGYVPGRCTIEGKEYFDPEFFSLSQKNAEFMDPQMKLLLQHSWKAVEDAGYISKEIPETSVYMSASSSFYQAFIPNLASQSPNVLKNADEYVTWILAQGGTIPTMISHKLGFKGPSLFVHSNCSSSLVGLRLASQSLLSGEAKYALVGASTIFPFTSLGYVHQPGLNFSSDGHIKAFDESADGMIGGEGVGVVLLKKAPDAIRDGDHIYALLRGVGVNNDGTDKLGFYAPSVKGQAEVIQKTIESTRIHPESISYIETHGTGTKLGDPVEFAALNETYRQYTTKKQFCGIGSVKTNIGHLDTAAGLAGCIKVALSLYHNEIPPSLNYEKPNSDINFPDSPFYVVDSLQKWENASAPHRAALSSFGIGGTNAHAIFEQFAVNAESERFKDSSVNEEAVYLIPLSARHHHRLKVYAQELSDFLIASEDINLSYVSFTLQTGRMAMKNRVAFIVKNTSELVQKLQSFTNEQEPIEDCWRGENNQSKDSVQLFEQEEVFKELMSKWIANREMNKLAELWTKGFYIDWRLLYSNVIPKRISLPTYPFAQERCWAPEVEAGAVRTETVDAPAISRTLLFEPAWKEQDVPLEAEAPDYDWRMVLLCEPEEALHERLEASLNGAAQVLAFQSGKGRVDERFQAYAVQAFESIQSMLKDKPKGRVLVQIVVRNAGEGRLFSGLSGLLKTARLENPKFIGQLIEVDQGEQAEGILAKLEDNSRSPMDGWIRYEEGQRKTAFWSRLETSGQKEELLWRDGGVYLITGGSGSLGLLITEEISRQTRAATFILTGRSPLDQDKQTRLQELEASGASVVYRQGDITDRKTVIDLLNSIEQEYGRVHGIIHCAGVIQDNFIIKKTREEFIEVLGPKVSGLVHLDEASSGQNLDFFVLFSSISGSLGNPGQADYATANAFMDAYAEYRNALVGAKQRQGQTLSIRWPLWKEGGMRIDADSEQIMTQNMGITAMQTWSGMRALYQSLASGKEQVMVMEGEPEKIETYLTKAFSQAGVRAIQAAVPNQASVPMLDAGLLYDKTLHCLKVLFGEVTRLSVGSIETHEPLETYGIDSIMITQLNAKLAGFFGELSQTLFYEYQTLRALTEYFVAEYPQECMQWAGMSHDMQPVEEILAAPLYAEEEAVPAETKAAAKPVRSLAGSAPAEMREPIAIIGMAGKYPWSRDMNEYWENLKAGKDCVTEIPRERWTMEGFFHPDPQEAVVNAKSYSKWGSFIEGFAEFDPLFFNISPREALGMDPQERLFIEACWEALEDAGYTREQLAVRHNRQVGVFAGITKTGYELYGPELWKKGAQIFPQISFSSVANRISYLFNLQGPSMPIDTMCSSSLTAIHEACEHLYRGECEMAIAGGVNLYLHPLSYVGLCANHMLSIDGQCKSFGKGGNGFVPGEGAGVVLLKPLSKAIADGDLIHAVIRGTSINHGGKTNGYTVPNPTAQGELIRAALERAGVHARTVSYIEAHGTGTELGDPIEVTGLTQAFRKDTPDTGFCAIGSVKSNIGHLEAAAGIAGVGKIILQMKNQTLVPSLHAQELNPNIHFGQTPFVVQQELGEWKRPVVEIDGETREYPRIAGISSFGAGGSNAHVIIEEYIAEEKVPMSVTAQKPAIIVLSAKNEERLKKQAERLLAVMREGKLSESSLADVAYTLQVGREAMEERLAVIAGSMQELVDKLEGFLEGRDGIPELYRGQVKRNKEALTALVEDEDMDKTIVAWIGKRKYSKVVDLWVKGLSMDWNMLYGDAKPRRISLPAYPFARERYWITDIMSPFVERVSSVERAVTEAQEKAIPVQTHAMQPTALIQPGFLNSSEKPSAISLPNLLDRQPHLSKSANQEGTTIMLTSLEETSHTFEDEKKTEALSSIPSAISAEILQEELTTSLAQALYIDRSDIDSDRNFVDLGLDSIIGVEWVRSINKHYNTAITATKVYDYPTIRDFSKFVEMELLSKSIAPFSAQSISDHSPAEYSPSSVALEPEKSAEASIQVNLMPISFEKQAQASMAECSASAELLQEELTVSLAEALYMERSEIEADKNFIDTGLDSIIGVEWVRNINKRYGTSIAATKVYDYPTIHQFAAYLAQEINKRGGSSNQQSLSTVPDTDKPIAKVHSKGPDTLQCSPRLSPKEDSEPFHLVKVAEDSSPMPSENKDVIAIVGISGRYPGAEDVQQYWDNLALGKNSIIEIPKDRWDVSQYYDPRPAQEGKINCKWLGVLEDMEYFDPLFFNISPTEAEGMDPQQRIFMQEAYKAIEDAGYSGSQLGNKNCGVYLGILNNEYSMLRYKHQAQFTNTTGNSNAIAAARISYFLNLKGPAISVDTACSSSLVATHLACQALSNGEIEMALVGGVSLYLTPESYVGMSASGMLSPDGRCKTFDNSANGFVPGEGVGALVLKRLKDAEADRDHIYGVIIGSGINQDGKTNGITAPSTNSQIELEREIYNKYQIEPESISYVEMHGTGTKLGDPIELEALSTAFKEKTDQKNYCAIGSVKSNIGHTSAAAGIASVQKVLLCMKHRKLVPTLNFKNPNEHFDFDNSPFYVNTELNAWEPSRGNRRRAAVSSFGFSGTNAHLIIEEYRPGTGTSATSPAAADIHNPVLFVLSAKGEKQLKTYAERMRSFIASRENLNLSDMGYTLQVSREPMDYRLAFVADSKEALLKALEGFANHDLVSGVLTAQVKKSKDGIVMFEADEDAKSLLETWIKKRKLKKIAELWVKGLTIDWNKLYGDIKPYRISLPTYPFARERCWAPELDSKAGKGMTSVTAASLHPLLHLNTSDFSEQRFSSTFTGQEFFLKDHVVNGRKVLSGAACLEMVRAAVDQATGSDEGGPTGICLKNVVWARPIIVEDGPLQLHIGLFLDDHQEISYEIYGESEEADAGIVIYSYGSATRRSAVEIPTLNIKDLQNVCSRNFDPTQLYGVFRDMGIDYGPGHQGIEMVYAGEGQVLAKLCLPSSVSDNQSQFVLHPSMIDSALQATVGLTLGSGEIKPSLPYAIQEVEIIKNCSSIMWALIRYNADGLAEEKAQKLDIDLSDETGAICVRIKGYSSRILNRDSVSSDVQSNSSNLMLEPVWKEQGIALGAEMPVYDRHVVLLCQPSEISREQVEARMDDVQCIVLQPDRNEIAEQFQHYAVQVVEEIQSIFREKPNGKVLIQIAISGQEEQQLFSGLSGLLKTARLEHSKLVGQLIELGQDEDWGAIIDILKENSRSLGDIQIRYEKGTRWVSCWNEVHISQEAAGNPWKDGGVYLITGGAGGLGLIFAKEITDKVHKAVLILTGRSALDEGKRAEIKKMEALGARIIYRQVDVTQEQAVTDLIQEIQEEFGNINGIIHSAGVIRDNRILQKNSEEMLEVFAPKVIGTVNLDQASKNLPLDFFVLFSSVAGGLGNQGQADYSAANAFMDAYAGYRNTLIASKQRQGQTLSINWPLWKEGGMRIDEETEKLVRQRTGMSGMSTSSGVQALYRGMIAGVDQVMVMEGNLAKMKKSMGLITTPEIRQPEKVTGISEASPKSNAVPDLLDKVQAAMIQAVSKLLKVKLEDIDEHVELSEYGFDSILLTQFSNNINHLYRLELTPDIFFEYTTIHDFTRYLVDEYDAVLGEQFAVHARIEPAVQAVEDDREDSTHVRRQRFRFAGGNVLSMPQQTQAVPEPIAIVGMSGVFPMARDVDEFWKNLEEGRDCITEIPEDRWDWKTYYGDPEQEANKTNIKWGGFIEGIYEFDPLFFGISPREAALMDPQQRLLMTYIWKAIEDAGIQAGSLSGTRTGIFVGTANSGYSGMIYQGNVGVEAYSSSGMAPSVGPNRMSYFLNIHGPSEPIETACSSSLVAIHRAVRAIEDGSCEMAIAGGVNVIITPELHISFNKAGMLCEDGRCKTFSDKANGYVRGEGAGMLFLKKLKDAEKDGDHIYGVIRGTAVNHGGRANSLTAPNPRAQADVLVNAYTKAGIDPRTVSYIEAHGTGTELGDPIEINGLKAAFKELYENTEGPGITESHCGLGSVKTNIGHLELASGIAGVIKVLLQLKHKKLVKSLHCEAINPYIKLEGSPFYIVQEAREWKPQRDTQGKNIPRRAGVSSFGFGGANAHLIIEEYIPGKQAQNSIPLTTPKSAIVVLSAKSEGQLLEQAQLLLAAIGEHPFTDSSLVDIAYTLQVGREAMEERLAFVVGSLRELEEKLKGFVEGRDGIHGLHVGHAKRHKEENRAREDGEGAGTTIDVLVSEGSYGKIADLWVKGVAIDWALLYGEAKPNRISLPTYPFAKERYCITDINKRTGASGVVLERETAVGIHPLLQRNTSDIYGLQFSSIFTGKEFFLSDHVIRGQKLLPGVAYLEMARAAVEQVAGSPEDKWTSIRLKDVDWIRPVVVGEESVDVSIVLYPQDGGESAYEIYSKSGATDTELVVHSEGRAVIVPVAEVPAIDIKTLLEQCSLGSVSSRQCYEAFAAMQISYGPGHQGIEKIYIGVGQALAKLSLPSSVYHTMEHYVMHPSLMDSALQATIGLIMSAGDRKASIKPALPFALEELEVFNRCTSEMWAWIRNSEDSRQDGPLQKLDIDLCDEQGNVCVRMKGFLSRVAERGTGAPDEWTAPETLMLEPVWEEQAIALEGTAPDYQQHLVILCEPGYISGEIIESQMNGVQCLILQSEEKSIDARFRTYATQVFAAIQHILKTESKGKTLVQLVVPVQDHQQVFSGLSGLLKTAWLENPVLVGQLIEMDVEQDPAGMINILQENSRGSIEPHIRYQSGRRHVAVWTEIKASGEAISIPWKDRGVYLITGGTGSLGLIFAEEITRQARDTALILVGRSPLRGDTKARIEEIEALGARVVFRQADVADKRAVEVLIRDIQEEFGKLDGIVHSAGMVSDNFIIKKTREELQNVLAPKVTGLVNLDQACKEIPLDFFILFSSVAGSLGNIGQADYAAANAFMDAYAKYRSTLVEREQRQGRTISVNWPLWKEGGMRIDGETEKIMEGMGMFAMETGAGIRALYQSLASEKNQVMVLEGHASQLRETLLQQPSLNQAGDASSMIRESEMGSVIGQDLLAEKAANYLKQLLATSIRLPARQIETDAPMEKYGIDSIMIKQLTRELEKTFGTLPKTLFFEYQNIRELTQYFLKVHQKQLIKLLGIETEVNPAKEFKPSTMENDPGRSLSDSRKQSRFMPVQASFQPQPKRAGESEEIAIIGLSGMYPDAENIREFWNNLRDGKDCITEIPKDRWDHSMHFDEDRNQSGKAYSKWGGFIKGVDQFDPMFFNISPREAQIIDPQERLFLKCVYETIEDAGYTREALGLERGLGQDRNVGVFVGVMYEEYQLYGAQEQARGRMIAVPGNPASIANRVSYFCNFHGPSMAVDTMCSSSLTTIHLACQSLQQGECELAIAGGVNVSIHPNKYLMLGQGRFVSSKGRCESFGQGGDGYVPGEGVGAVLLKPLSKAIADGDHIYGVVKGTSVNHGGKTNGFSVPNPNAQASVIGRAFKKAGINPRTISYIEAHGTGTSLGDPIEIAGLQKVFQEYTEDKQFCAIGSAKSNIGHCESAAGIAGVTKVLLQLKYGQIVPSLHSKTLNPNIDFSDSPFIVQQELGEWKRPVVTMNGKTVEYPRIAGISSFGAGGSNAHVLIEEYIPEEQETRQVTIPLQNPAMIVLSARNKDRLDEQVQRLLAELKAPEYSQTSLEDIAFTLQVGREAMEERLAVIVKSTRELTEKLESFLAGNEDIDGLYLGQAKKNKDILAVLEADEDMAKMVDSWISKGKYTKLAELWVKGLLFDWTRLYENTSPRRISLPTYPFAKESYWIFARGGESRDVEAETPVVDVSVQEFVSSPPAVNHSNDNVQRQALAKVPEKPQGILLSSVSNIQMVADKPEKSAVLAESKPAPPQPEAKPSSPPPIVARDEAKRSTYAPTAVRIETLEKELVESLAKSLSMNEMDIGRDDQFIDMGLDSIIGVEWVQAVNKRFGTAIPATRVYDYPNIKEFSKFLAKELNKSAGDTNQAPTEPKPKQPMQVLLQKVLQGELDFEQADQLFNQLHS</sequence>
<feature type="region of interest" description="C-terminal hotdog fold" evidence="16">
    <location>
        <begin position="6241"/>
        <end position="6392"/>
    </location>
</feature>
<dbReference type="SUPFAM" id="SSF53901">
    <property type="entry name" value="Thiolase-like"/>
    <property type="match status" value="5"/>
</dbReference>
<feature type="domain" description="Carrier" evidence="18">
    <location>
        <begin position="600"/>
        <end position="677"/>
    </location>
</feature>
<dbReference type="GO" id="GO:0016874">
    <property type="term" value="F:ligase activity"/>
    <property type="evidence" value="ECO:0007669"/>
    <property type="project" value="UniProtKB-KW"/>
</dbReference>
<feature type="domain" description="Ketosynthase family 3 (KS3)" evidence="19">
    <location>
        <begin position="6984"/>
        <end position="7423"/>
    </location>
</feature>
<comment type="function">
    <text evidence="2">Involved in some intermediate steps for the synthesis of the antibiotic polyketide bacillaene which is involved in secondary metabolism.</text>
</comment>
<dbReference type="InterPro" id="IPR014031">
    <property type="entry name" value="Ketoacyl_synth_C"/>
</dbReference>
<gene>
    <name evidence="21" type="ORF">QDS18_06605</name>
</gene>
<keyword evidence="10" id="KW-0808">Transferase</keyword>
<comment type="similarity">
    <text evidence="5">Belongs to the ATP-dependent AMP-binding enzyme family.</text>
</comment>
<dbReference type="InterPro" id="IPR013968">
    <property type="entry name" value="PKS_KR"/>
</dbReference>
<comment type="caution">
    <text evidence="21">The sequence shown here is derived from an EMBL/GenBank/DDBJ whole genome shotgun (WGS) entry which is preliminary data.</text>
</comment>
<evidence type="ECO:0000256" key="13">
    <source>
        <dbReference type="ARBA" id="ARBA00023054"/>
    </source>
</evidence>
<dbReference type="Pfam" id="PF13193">
    <property type="entry name" value="AMP-binding_C"/>
    <property type="match status" value="1"/>
</dbReference>
<feature type="domain" description="Carrier" evidence="18">
    <location>
        <begin position="3838"/>
        <end position="3915"/>
    </location>
</feature>
<evidence type="ECO:0000256" key="5">
    <source>
        <dbReference type="ARBA" id="ARBA00006432"/>
    </source>
</evidence>
<dbReference type="Pfam" id="PF08659">
    <property type="entry name" value="KR"/>
    <property type="match status" value="3"/>
</dbReference>
<dbReference type="PROSITE" id="PS50075">
    <property type="entry name" value="CARRIER"/>
    <property type="match status" value="7"/>
</dbReference>
<evidence type="ECO:0000256" key="14">
    <source>
        <dbReference type="ARBA" id="ARBA00023194"/>
    </source>
</evidence>
<dbReference type="PROSITE" id="PS00455">
    <property type="entry name" value="AMP_BINDING"/>
    <property type="match status" value="2"/>
</dbReference>
<comment type="subcellular location">
    <subcellularLocation>
        <location evidence="3">Cytoplasm</location>
    </subcellularLocation>
</comment>
<dbReference type="GO" id="GO:0004315">
    <property type="term" value="F:3-oxoacyl-[acyl-carrier-protein] synthase activity"/>
    <property type="evidence" value="ECO:0007669"/>
    <property type="project" value="InterPro"/>
</dbReference>
<evidence type="ECO:0000313" key="21">
    <source>
        <dbReference type="EMBL" id="MDH2330532.1"/>
    </source>
</evidence>
<dbReference type="Pfam" id="PF23024">
    <property type="entry name" value="AMP-dom_DIP2-like"/>
    <property type="match status" value="1"/>
</dbReference>
<evidence type="ECO:0000256" key="3">
    <source>
        <dbReference type="ARBA" id="ARBA00004496"/>
    </source>
</evidence>
<dbReference type="InterPro" id="IPR009081">
    <property type="entry name" value="PP-bd_ACP"/>
</dbReference>
<evidence type="ECO:0000259" key="18">
    <source>
        <dbReference type="PROSITE" id="PS50075"/>
    </source>
</evidence>
<evidence type="ECO:0000256" key="12">
    <source>
        <dbReference type="ARBA" id="ARBA00022857"/>
    </source>
</evidence>
<keyword evidence="8" id="KW-0597">Phosphoprotein</keyword>
<feature type="domain" description="Ketosynthase family 3 (KS3)" evidence="19">
    <location>
        <begin position="2989"/>
        <end position="3427"/>
    </location>
</feature>
<dbReference type="NCBIfam" id="TIGR01733">
    <property type="entry name" value="AA-adenyl-dom"/>
    <property type="match status" value="1"/>
</dbReference>
<dbReference type="Pfam" id="PF02801">
    <property type="entry name" value="Ketoacyl-synt_C"/>
    <property type="match status" value="5"/>
</dbReference>
<evidence type="ECO:0000256" key="2">
    <source>
        <dbReference type="ARBA" id="ARBA00003299"/>
    </source>
</evidence>
<dbReference type="GO" id="GO:0017000">
    <property type="term" value="P:antibiotic biosynthetic process"/>
    <property type="evidence" value="ECO:0007669"/>
    <property type="project" value="UniProtKB-KW"/>
</dbReference>
<keyword evidence="9" id="KW-0436">Ligase</keyword>
<dbReference type="FunFam" id="3.40.47.10:FF:000019">
    <property type="entry name" value="Polyketide synthase type I"/>
    <property type="match status" value="4"/>
</dbReference>
<dbReference type="Pfam" id="PF14765">
    <property type="entry name" value="PS-DH"/>
    <property type="match status" value="2"/>
</dbReference>
<dbReference type="PROSITE" id="PS00012">
    <property type="entry name" value="PHOSPHOPANTETHEINE"/>
    <property type="match status" value="4"/>
</dbReference>
<evidence type="ECO:0000256" key="4">
    <source>
        <dbReference type="ARBA" id="ARBA00004789"/>
    </source>
</evidence>
<dbReference type="SUPFAM" id="SSF56801">
    <property type="entry name" value="Acetyl-CoA synthetase-like"/>
    <property type="match status" value="2"/>
</dbReference>
<dbReference type="PROSITE" id="PS52019">
    <property type="entry name" value="PKS_MFAS_DH"/>
    <property type="match status" value="2"/>
</dbReference>
<dbReference type="RefSeq" id="WP_279832404.1">
    <property type="nucleotide sequence ID" value="NZ_JARVWT010000002.1"/>
</dbReference>
<dbReference type="GO" id="GO:0005737">
    <property type="term" value="C:cytoplasm"/>
    <property type="evidence" value="ECO:0007669"/>
    <property type="project" value="UniProtKB-SubCell"/>
</dbReference>
<dbReference type="InterPro" id="IPR036736">
    <property type="entry name" value="ACP-like_sf"/>
</dbReference>
<dbReference type="Pfam" id="PF00109">
    <property type="entry name" value="ketoacyl-synt"/>
    <property type="match status" value="5"/>
</dbReference>
<dbReference type="Gene3D" id="3.40.47.10">
    <property type="match status" value="5"/>
</dbReference>
<dbReference type="Gene3D" id="1.10.1240.100">
    <property type="match status" value="5"/>
</dbReference>
<dbReference type="FunFam" id="3.40.50.980:FF:000001">
    <property type="entry name" value="Non-ribosomal peptide synthetase"/>
    <property type="match status" value="1"/>
</dbReference>
<keyword evidence="13" id="KW-0175">Coiled coil</keyword>
<dbReference type="FunFam" id="1.10.1200.10:FF:000019">
    <property type="entry name" value="Phenolpthiocerol synthesis type-I polyketide synthase PPSA"/>
    <property type="match status" value="1"/>
</dbReference>
<dbReference type="InterPro" id="IPR014030">
    <property type="entry name" value="Ketoacyl_synth_N"/>
</dbReference>
<dbReference type="SMART" id="SM01294">
    <property type="entry name" value="PKS_PP_betabranch"/>
    <property type="match status" value="4"/>
</dbReference>
<feature type="active site" description="Proton donor; for dehydratase activity" evidence="16">
    <location>
        <position position="4795"/>
    </location>
</feature>
<feature type="region of interest" description="C-terminal hotdog fold" evidence="16">
    <location>
        <begin position="4734"/>
        <end position="4880"/>
    </location>
</feature>
<dbReference type="GO" id="GO:0006633">
    <property type="term" value="P:fatty acid biosynthetic process"/>
    <property type="evidence" value="ECO:0007669"/>
    <property type="project" value="InterPro"/>
</dbReference>
<feature type="active site" description="Proton acceptor; for dehydratase activity" evidence="16">
    <location>
        <position position="4623"/>
    </location>
</feature>
<dbReference type="InterPro" id="IPR001242">
    <property type="entry name" value="Condensation_dom"/>
</dbReference>
<feature type="region of interest" description="N-terminal hotdog fold" evidence="16">
    <location>
        <begin position="6101"/>
        <end position="6227"/>
    </location>
</feature>
<dbReference type="SUPFAM" id="SSF52777">
    <property type="entry name" value="CoA-dependent acyltransferases"/>
    <property type="match status" value="2"/>
</dbReference>
<comment type="cofactor">
    <cofactor evidence="1">
        <name>pantetheine 4'-phosphate</name>
        <dbReference type="ChEBI" id="CHEBI:47942"/>
    </cofactor>
</comment>
<evidence type="ECO:0000256" key="15">
    <source>
        <dbReference type="ARBA" id="ARBA00023268"/>
    </source>
</evidence>
<dbReference type="InterPro" id="IPR010071">
    <property type="entry name" value="AA_adenyl_dom"/>
</dbReference>
<dbReference type="SUPFAM" id="SSF51735">
    <property type="entry name" value="NAD(P)-binding Rossmann-fold domains"/>
    <property type="match status" value="3"/>
</dbReference>
<dbReference type="FunFam" id="3.40.50.12780:FF:000012">
    <property type="entry name" value="Non-ribosomal peptide synthetase"/>
    <property type="match status" value="1"/>
</dbReference>
<dbReference type="SMART" id="SM00823">
    <property type="entry name" value="PKS_PP"/>
    <property type="match status" value="8"/>
</dbReference>
<keyword evidence="11" id="KW-0677">Repeat</keyword>
<dbReference type="PANTHER" id="PTHR43775:SF37">
    <property type="entry name" value="SI:DKEY-61P9.11"/>
    <property type="match status" value="1"/>
</dbReference>
<feature type="domain" description="PKS/mFAS DH" evidence="20">
    <location>
        <begin position="4594"/>
        <end position="4880"/>
    </location>
</feature>
<dbReference type="Proteomes" id="UP001229409">
    <property type="component" value="Unassembled WGS sequence"/>
</dbReference>
<dbReference type="GO" id="GO:0005886">
    <property type="term" value="C:plasma membrane"/>
    <property type="evidence" value="ECO:0007669"/>
    <property type="project" value="TreeGrafter"/>
</dbReference>
<dbReference type="Gene3D" id="2.30.38.10">
    <property type="entry name" value="Luciferase, Domain 3"/>
    <property type="match status" value="1"/>
</dbReference>
<dbReference type="SMART" id="SM00822">
    <property type="entry name" value="PKS_KR"/>
    <property type="match status" value="3"/>
</dbReference>